<dbReference type="InterPro" id="IPR016181">
    <property type="entry name" value="Acyl_CoA_acyltransferase"/>
</dbReference>
<name>A0ABU8LNE9_9MICO</name>
<evidence type="ECO:0000313" key="2">
    <source>
        <dbReference type="EMBL" id="MEJ1092111.1"/>
    </source>
</evidence>
<dbReference type="GO" id="GO:0016746">
    <property type="term" value="F:acyltransferase activity"/>
    <property type="evidence" value="ECO:0007669"/>
    <property type="project" value="UniProtKB-KW"/>
</dbReference>
<dbReference type="Gene3D" id="3.40.630.30">
    <property type="match status" value="1"/>
</dbReference>
<organism evidence="2 3">
    <name type="scientific">Microbacterium istanbulense</name>
    <dbReference type="NCBI Taxonomy" id="3122049"/>
    <lineage>
        <taxon>Bacteria</taxon>
        <taxon>Bacillati</taxon>
        <taxon>Actinomycetota</taxon>
        <taxon>Actinomycetes</taxon>
        <taxon>Micrococcales</taxon>
        <taxon>Microbacteriaceae</taxon>
        <taxon>Microbacterium</taxon>
    </lineage>
</organism>
<keyword evidence="2" id="KW-0012">Acyltransferase</keyword>
<keyword evidence="3" id="KW-1185">Reference proteome</keyword>
<comment type="caution">
    <text evidence="2">The sequence shown here is derived from an EMBL/GenBank/DDBJ whole genome shotgun (WGS) entry which is preliminary data.</text>
</comment>
<evidence type="ECO:0000259" key="1">
    <source>
        <dbReference type="PROSITE" id="PS51186"/>
    </source>
</evidence>
<keyword evidence="2" id="KW-0808">Transferase</keyword>
<reference evidence="2 3" key="1">
    <citation type="submission" date="2024-02" db="EMBL/GenBank/DDBJ databases">
        <authorList>
            <person name="Saticioglu I.B."/>
        </authorList>
    </citation>
    <scope>NUCLEOTIDE SEQUENCE [LARGE SCALE GENOMIC DNA]</scope>
    <source>
        <strain evidence="2 3">Mu-43</strain>
    </source>
</reference>
<gene>
    <name evidence="2" type="ORF">WDU93_10450</name>
</gene>
<proteinExistence type="predicted"/>
<dbReference type="InterPro" id="IPR000182">
    <property type="entry name" value="GNAT_dom"/>
</dbReference>
<dbReference type="RefSeq" id="WP_337320338.1">
    <property type="nucleotide sequence ID" value="NZ_JBBDGN010000009.1"/>
</dbReference>
<dbReference type="SUPFAM" id="SSF55729">
    <property type="entry name" value="Acyl-CoA N-acyltransferases (Nat)"/>
    <property type="match status" value="1"/>
</dbReference>
<evidence type="ECO:0000313" key="3">
    <source>
        <dbReference type="Proteomes" id="UP001366085"/>
    </source>
</evidence>
<dbReference type="EC" id="2.3.1.-" evidence="2"/>
<accession>A0ABU8LNE9</accession>
<dbReference type="PROSITE" id="PS51186">
    <property type="entry name" value="GNAT"/>
    <property type="match status" value="1"/>
</dbReference>
<dbReference type="CDD" id="cd04301">
    <property type="entry name" value="NAT_SF"/>
    <property type="match status" value="1"/>
</dbReference>
<feature type="domain" description="N-acetyltransferase" evidence="1">
    <location>
        <begin position="117"/>
        <end position="255"/>
    </location>
</feature>
<dbReference type="Pfam" id="PF00583">
    <property type="entry name" value="Acetyltransf_1"/>
    <property type="match status" value="1"/>
</dbReference>
<sequence>MTDLLAVYDAHLRTAAEVHGVPDVQRRGPLWIGRVGGGRVFVTYRELDDPAAHVSEIVSLLAEDETIRHAEWKTRTHDEAPGLTEALTAAGFTPEPPESVMLGEASTLIDASAPDGVTVRRLTGSDDIRAALEMQDAVFGGAPMVDTMLPTLLAPQADGAVEVWGAEVNGRIVSAGRIDPIPGTPFAGIWGGATLPEFRRRGIYRALTAARVRSAMARGVQWIHADCTDYSRPILERAGLVKITETVPWVWQREE</sequence>
<dbReference type="Proteomes" id="UP001366085">
    <property type="component" value="Unassembled WGS sequence"/>
</dbReference>
<dbReference type="EMBL" id="JBBDGN010000009">
    <property type="protein sequence ID" value="MEJ1092111.1"/>
    <property type="molecule type" value="Genomic_DNA"/>
</dbReference>
<protein>
    <submittedName>
        <fullName evidence="2">GNAT family N-acetyltransferase</fullName>
        <ecNumber evidence="2">2.3.1.-</ecNumber>
    </submittedName>
</protein>